<dbReference type="Pfam" id="PF07228">
    <property type="entry name" value="SpoIIE"/>
    <property type="match status" value="1"/>
</dbReference>
<feature type="domain" description="PAC" evidence="3">
    <location>
        <begin position="222"/>
        <end position="278"/>
    </location>
</feature>
<dbReference type="PROSITE" id="PS50113">
    <property type="entry name" value="PAC"/>
    <property type="match status" value="1"/>
</dbReference>
<dbReference type="SMART" id="SM00091">
    <property type="entry name" value="PAS"/>
    <property type="match status" value="3"/>
</dbReference>
<dbReference type="InterPro" id="IPR001932">
    <property type="entry name" value="PPM-type_phosphatase-like_dom"/>
</dbReference>
<dbReference type="EMBL" id="JAPQFJ010000012">
    <property type="protein sequence ID" value="MCY6959354.1"/>
    <property type="molecule type" value="Genomic_DNA"/>
</dbReference>
<evidence type="ECO:0000313" key="5">
    <source>
        <dbReference type="Proteomes" id="UP001144612"/>
    </source>
</evidence>
<keyword evidence="5" id="KW-1185">Reference proteome</keyword>
<dbReference type="RefSeq" id="WP_268061783.1">
    <property type="nucleotide sequence ID" value="NZ_JAPQFJ010000012.1"/>
</dbReference>
<dbReference type="InterPro" id="IPR036457">
    <property type="entry name" value="PPM-type-like_dom_sf"/>
</dbReference>
<reference evidence="4" key="1">
    <citation type="submission" date="2022-12" db="EMBL/GenBank/DDBJ databases">
        <title>Clostridium sp. nov., isolated from industrial wastewater.</title>
        <authorList>
            <person name="Jiayan W."/>
        </authorList>
    </citation>
    <scope>NUCLEOTIDE SEQUENCE</scope>
    <source>
        <strain evidence="4">ZC22-4</strain>
    </source>
</reference>
<keyword evidence="1" id="KW-0378">Hydrolase</keyword>
<sequence length="620" mass="71861">MSHTDKQICNTSNKKVDLKKIYNLFNLNRQYTNLLSTENVYMFIVDPKDGFILMANKGARNFYGINLGDMDNLSIKYFYEEPEYILMNILKKSKKIHCYPSVLKKKNSKGEVKFIRNVSGPLEIENYKYVYFFSRDITEEINLQNEVKNSRNKFLEYSKLLEGVLYGIPDIIGVYKRDRTVLMYNKAGYDFFGKCENELKGIKCYEVFQEDNVCANCRLSDVIREKKLIRYERFVSKMNKYIDCIYNPVLDDNGEVIFVIEQLRDITEEKILQMNLKESEEKYKKIVELSLDGIAITKGTKIVFANSKIANILGKDLSEIIDKHIDDIILQDELCRIKRNIKNMLNRKISKISFDYKFINEENETTYVEVISSCITYKGENAILSVVRDITKMKRDLNRAADIQKDSLMKKFPLEDKMSVDYIYIPAKTVSGDFFDFQQINKEFVVGILFDVSGKGFSAALNVSAFKVLFNEAAMNLEDPSKIMDYLNKKVTNYLGDNYVAASCFSLDFKNMEMKIVGGGISNFAYLNKESKKIRELIVKGPFLGMFEENMFDEKTLKFSKGDKIFLFTDGMDPVFMNLDAVDKLISTSNLKEFREVLDGYLDDFKVPKDDSTLISIEIE</sequence>
<dbReference type="SMART" id="SM00331">
    <property type="entry name" value="PP2C_SIG"/>
    <property type="match status" value="1"/>
</dbReference>
<dbReference type="Proteomes" id="UP001144612">
    <property type="component" value="Unassembled WGS sequence"/>
</dbReference>
<dbReference type="InterPro" id="IPR000700">
    <property type="entry name" value="PAS-assoc_C"/>
</dbReference>
<gene>
    <name evidence="4" type="ORF">OW729_12120</name>
</gene>
<dbReference type="InterPro" id="IPR000014">
    <property type="entry name" value="PAS"/>
</dbReference>
<dbReference type="InterPro" id="IPR035965">
    <property type="entry name" value="PAS-like_dom_sf"/>
</dbReference>
<evidence type="ECO:0000313" key="4">
    <source>
        <dbReference type="EMBL" id="MCY6959354.1"/>
    </source>
</evidence>
<name>A0ABT4DAK7_9CLOT</name>
<organism evidence="4 5">
    <name type="scientific">Clostridium brassicae</name>
    <dbReference type="NCBI Taxonomy" id="2999072"/>
    <lineage>
        <taxon>Bacteria</taxon>
        <taxon>Bacillati</taxon>
        <taxon>Bacillota</taxon>
        <taxon>Clostridia</taxon>
        <taxon>Eubacteriales</taxon>
        <taxon>Clostridiaceae</taxon>
        <taxon>Clostridium</taxon>
    </lineage>
</organism>
<evidence type="ECO:0000256" key="1">
    <source>
        <dbReference type="ARBA" id="ARBA00022801"/>
    </source>
</evidence>
<dbReference type="Pfam" id="PF13426">
    <property type="entry name" value="PAS_9"/>
    <property type="match status" value="2"/>
</dbReference>
<dbReference type="NCBIfam" id="TIGR00229">
    <property type="entry name" value="sensory_box"/>
    <property type="match status" value="2"/>
</dbReference>
<protein>
    <submittedName>
        <fullName evidence="4">PAS domain S-box protein</fullName>
    </submittedName>
</protein>
<dbReference type="Pfam" id="PF08448">
    <property type="entry name" value="PAS_4"/>
    <property type="match status" value="1"/>
</dbReference>
<comment type="caution">
    <text evidence="4">The sequence shown here is derived from an EMBL/GenBank/DDBJ whole genome shotgun (WGS) entry which is preliminary data.</text>
</comment>
<dbReference type="SUPFAM" id="SSF55785">
    <property type="entry name" value="PYP-like sensor domain (PAS domain)"/>
    <property type="match status" value="3"/>
</dbReference>
<dbReference type="PANTHER" id="PTHR43156">
    <property type="entry name" value="STAGE II SPORULATION PROTEIN E-RELATED"/>
    <property type="match status" value="1"/>
</dbReference>
<accession>A0ABT4DAK7</accession>
<feature type="domain" description="PAS" evidence="2">
    <location>
        <begin position="279"/>
        <end position="348"/>
    </location>
</feature>
<dbReference type="Gene3D" id="3.60.40.10">
    <property type="entry name" value="PPM-type phosphatase domain"/>
    <property type="match status" value="1"/>
</dbReference>
<dbReference type="PANTHER" id="PTHR43156:SF14">
    <property type="entry name" value="PHOSPHOSERINE PHOSPHATASE RSBP"/>
    <property type="match status" value="1"/>
</dbReference>
<proteinExistence type="predicted"/>
<dbReference type="PROSITE" id="PS50112">
    <property type="entry name" value="PAS"/>
    <property type="match status" value="1"/>
</dbReference>
<dbReference type="InterPro" id="IPR013656">
    <property type="entry name" value="PAS_4"/>
</dbReference>
<evidence type="ECO:0000259" key="3">
    <source>
        <dbReference type="PROSITE" id="PS50113"/>
    </source>
</evidence>
<dbReference type="Gene3D" id="3.30.450.20">
    <property type="entry name" value="PAS domain"/>
    <property type="match status" value="2"/>
</dbReference>
<evidence type="ECO:0000259" key="2">
    <source>
        <dbReference type="PROSITE" id="PS50112"/>
    </source>
</evidence>
<dbReference type="InterPro" id="IPR052016">
    <property type="entry name" value="Bact_Sigma-Reg"/>
</dbReference>